<evidence type="ECO:0000256" key="3">
    <source>
        <dbReference type="ARBA" id="ARBA00022801"/>
    </source>
</evidence>
<dbReference type="RefSeq" id="WP_015830686.1">
    <property type="nucleotide sequence ID" value="NC_012969.1"/>
</dbReference>
<feature type="domain" description="TNase-like" evidence="5">
    <location>
        <begin position="23"/>
        <end position="150"/>
    </location>
</feature>
<protein>
    <submittedName>
        <fullName evidence="6">Nuclease (SNase domain protein)</fullName>
    </submittedName>
</protein>
<organism evidence="6 7">
    <name type="scientific">Methylovorus glucosotrophus (strain SIP3-4)</name>
    <dbReference type="NCBI Taxonomy" id="582744"/>
    <lineage>
        <taxon>Bacteria</taxon>
        <taxon>Pseudomonadati</taxon>
        <taxon>Pseudomonadota</taxon>
        <taxon>Betaproteobacteria</taxon>
        <taxon>Nitrosomonadales</taxon>
        <taxon>Methylophilaceae</taxon>
        <taxon>Methylovorus</taxon>
    </lineage>
</organism>
<reference evidence="7" key="1">
    <citation type="submission" date="2009-07" db="EMBL/GenBank/DDBJ databases">
        <title>Complete sequence of chromosome of Methylovorus sp. SIP3-4.</title>
        <authorList>
            <person name="Lucas S."/>
            <person name="Copeland A."/>
            <person name="Lapidus A."/>
            <person name="Glavina del Rio T."/>
            <person name="Tice H."/>
            <person name="Bruce D."/>
            <person name="Goodwin L."/>
            <person name="Pitluck S."/>
            <person name="Clum A."/>
            <person name="Larimer F."/>
            <person name="Land M."/>
            <person name="Hauser L."/>
            <person name="Kyrpides N."/>
            <person name="Mikhailova N."/>
            <person name="Kayluzhnaya M."/>
            <person name="Chistoserdova L."/>
        </authorList>
    </citation>
    <scope>NUCLEOTIDE SEQUENCE [LARGE SCALE GENOMIC DNA]</scope>
    <source>
        <strain evidence="7">SIP3-4</strain>
    </source>
</reference>
<feature type="chain" id="PRO_5002970825" evidence="4">
    <location>
        <begin position="24"/>
        <end position="184"/>
    </location>
</feature>
<reference evidence="6 7" key="2">
    <citation type="journal article" date="2011" name="J. Bacteriol.">
        <title>Genomes of three methylotrophs from a single niche uncover genetic and metabolic divergence of Methylophilaceae.</title>
        <authorList>
            <person name="Lapidus A."/>
            <person name="Clum A."/>
            <person name="Labutti K."/>
            <person name="Kaluzhnaya M.G."/>
            <person name="Lim S."/>
            <person name="Beck D.A."/>
            <person name="Glavina Del Rio T."/>
            <person name="Nolan M."/>
            <person name="Mavromatis K."/>
            <person name="Huntemann M."/>
            <person name="Lucas S."/>
            <person name="Lidstrom M.E."/>
            <person name="Ivanova N."/>
            <person name="Chistoserdova L."/>
        </authorList>
    </citation>
    <scope>NUCLEOTIDE SEQUENCE [LARGE SCALE GENOMIC DNA]</scope>
    <source>
        <strain evidence="6 7">SIP3-4</strain>
    </source>
</reference>
<dbReference type="PANTHER" id="PTHR12302:SF3">
    <property type="entry name" value="SERINE_THREONINE-PROTEIN KINASE 31"/>
    <property type="match status" value="1"/>
</dbReference>
<dbReference type="PROSITE" id="PS01123">
    <property type="entry name" value="TNASE_1"/>
    <property type="match status" value="1"/>
</dbReference>
<dbReference type="SMART" id="SM00318">
    <property type="entry name" value="SNc"/>
    <property type="match status" value="1"/>
</dbReference>
<evidence type="ECO:0000256" key="4">
    <source>
        <dbReference type="SAM" id="SignalP"/>
    </source>
</evidence>
<dbReference type="STRING" id="582744.Msip34_2097"/>
<dbReference type="Pfam" id="PF00565">
    <property type="entry name" value="SNase"/>
    <property type="match status" value="1"/>
</dbReference>
<keyword evidence="7" id="KW-1185">Reference proteome</keyword>
<dbReference type="eggNOG" id="COG1525">
    <property type="taxonomic scope" value="Bacteria"/>
</dbReference>
<sequence length="184" mass="20973" precursor="true">MFALPPIRFVLPWLCCLALTAHADVSGKVVYIADGDTLTVKTSDNLKYKVRLQGIDAPEQAQAFGNKAKQALAECARGKEAMIESQETDQYGRLLGKVWVDGTDCNLRQLTLGLAWHYKHFAREQTEADRVTYAAAEHAARDEKHGLWADANPTAPWDFRQQENLQKTQDAFKQQWMMHNHRFR</sequence>
<dbReference type="PROSITE" id="PS50830">
    <property type="entry name" value="TNASE_3"/>
    <property type="match status" value="1"/>
</dbReference>
<evidence type="ECO:0000313" key="7">
    <source>
        <dbReference type="Proteomes" id="UP000002743"/>
    </source>
</evidence>
<evidence type="ECO:0000256" key="1">
    <source>
        <dbReference type="ARBA" id="ARBA00022722"/>
    </source>
</evidence>
<dbReference type="InterPro" id="IPR002071">
    <property type="entry name" value="Thermonucl_AS"/>
</dbReference>
<dbReference type="GO" id="GO:0003676">
    <property type="term" value="F:nucleic acid binding"/>
    <property type="evidence" value="ECO:0007669"/>
    <property type="project" value="InterPro"/>
</dbReference>
<dbReference type="AlphaFoldDB" id="C6X812"/>
<dbReference type="HOGENOM" id="CLU_046484_7_0_4"/>
<dbReference type="Proteomes" id="UP000002743">
    <property type="component" value="Chromosome"/>
</dbReference>
<keyword evidence="2" id="KW-0255">Endonuclease</keyword>
<dbReference type="PANTHER" id="PTHR12302">
    <property type="entry name" value="EBNA2 BINDING PROTEIN P100"/>
    <property type="match status" value="1"/>
</dbReference>
<keyword evidence="3" id="KW-0378">Hydrolase</keyword>
<keyword evidence="4" id="KW-0732">Signal</keyword>
<dbReference type="EMBL" id="CP001674">
    <property type="protein sequence ID" value="ACT51339.1"/>
    <property type="molecule type" value="Genomic_DNA"/>
</dbReference>
<keyword evidence="1" id="KW-0540">Nuclease</keyword>
<proteinExistence type="predicted"/>
<dbReference type="GO" id="GO:0004519">
    <property type="term" value="F:endonuclease activity"/>
    <property type="evidence" value="ECO:0007669"/>
    <property type="project" value="UniProtKB-KW"/>
</dbReference>
<feature type="signal peptide" evidence="4">
    <location>
        <begin position="1"/>
        <end position="23"/>
    </location>
</feature>
<gene>
    <name evidence="6" type="ordered locus">Msip34_2097</name>
</gene>
<name>C6X812_METGS</name>
<dbReference type="OrthoDB" id="9805504at2"/>
<dbReference type="InterPro" id="IPR016071">
    <property type="entry name" value="Staphylococal_nuclease_OB-fold"/>
</dbReference>
<dbReference type="Gene3D" id="2.40.50.90">
    <property type="match status" value="1"/>
</dbReference>
<dbReference type="GO" id="GO:0016787">
    <property type="term" value="F:hydrolase activity"/>
    <property type="evidence" value="ECO:0007669"/>
    <property type="project" value="UniProtKB-KW"/>
</dbReference>
<evidence type="ECO:0000259" key="5">
    <source>
        <dbReference type="PROSITE" id="PS50830"/>
    </source>
</evidence>
<evidence type="ECO:0000256" key="2">
    <source>
        <dbReference type="ARBA" id="ARBA00022759"/>
    </source>
</evidence>
<evidence type="ECO:0000313" key="6">
    <source>
        <dbReference type="EMBL" id="ACT51339.1"/>
    </source>
</evidence>
<dbReference type="InterPro" id="IPR035437">
    <property type="entry name" value="SNase_OB-fold_sf"/>
</dbReference>
<accession>C6X812</accession>
<dbReference type="KEGG" id="mei:Msip34_2097"/>
<dbReference type="SUPFAM" id="SSF50199">
    <property type="entry name" value="Staphylococcal nuclease"/>
    <property type="match status" value="1"/>
</dbReference>